<evidence type="ECO:0000256" key="3">
    <source>
        <dbReference type="ARBA" id="ARBA00023163"/>
    </source>
</evidence>
<dbReference type="PROSITE" id="PS01124">
    <property type="entry name" value="HTH_ARAC_FAMILY_2"/>
    <property type="match status" value="1"/>
</dbReference>
<evidence type="ECO:0000313" key="6">
    <source>
        <dbReference type="Proteomes" id="UP000664654"/>
    </source>
</evidence>
<dbReference type="InterPro" id="IPR009057">
    <property type="entry name" value="Homeodomain-like_sf"/>
</dbReference>
<dbReference type="GO" id="GO:0043565">
    <property type="term" value="F:sequence-specific DNA binding"/>
    <property type="evidence" value="ECO:0007669"/>
    <property type="project" value="InterPro"/>
</dbReference>
<gene>
    <name evidence="5" type="ORF">J0A66_12310</name>
</gene>
<evidence type="ECO:0000256" key="1">
    <source>
        <dbReference type="ARBA" id="ARBA00023015"/>
    </source>
</evidence>
<feature type="domain" description="HTH araC/xylS-type" evidence="4">
    <location>
        <begin position="4"/>
        <end position="103"/>
    </location>
</feature>
<dbReference type="EMBL" id="JAFKCV010000006">
    <property type="protein sequence ID" value="MBN7826012.1"/>
    <property type="molecule type" value="Genomic_DNA"/>
</dbReference>
<dbReference type="InterPro" id="IPR018062">
    <property type="entry name" value="HTH_AraC-typ_CS"/>
</dbReference>
<dbReference type="InterPro" id="IPR018060">
    <property type="entry name" value="HTH_AraC"/>
</dbReference>
<dbReference type="RefSeq" id="WP_206574119.1">
    <property type="nucleotide sequence ID" value="NZ_JAFKCV010000006.1"/>
</dbReference>
<dbReference type="InterPro" id="IPR050908">
    <property type="entry name" value="SmbC-like"/>
</dbReference>
<dbReference type="SMART" id="SM00342">
    <property type="entry name" value="HTH_ARAC"/>
    <property type="match status" value="1"/>
</dbReference>
<dbReference type="PRINTS" id="PR00032">
    <property type="entry name" value="HTHARAC"/>
</dbReference>
<dbReference type="InterPro" id="IPR011256">
    <property type="entry name" value="Reg_factor_effector_dom_sf"/>
</dbReference>
<dbReference type="Gene3D" id="1.10.10.60">
    <property type="entry name" value="Homeodomain-like"/>
    <property type="match status" value="2"/>
</dbReference>
<keyword evidence="3" id="KW-0804">Transcription</keyword>
<dbReference type="Pfam" id="PF12833">
    <property type="entry name" value="HTH_18"/>
    <property type="match status" value="1"/>
</dbReference>
<dbReference type="Pfam" id="PF06445">
    <property type="entry name" value="GyrI-like"/>
    <property type="match status" value="1"/>
</dbReference>
<evidence type="ECO:0000313" key="5">
    <source>
        <dbReference type="EMBL" id="MBN7826012.1"/>
    </source>
</evidence>
<reference evidence="5" key="1">
    <citation type="submission" date="2021-03" db="EMBL/GenBank/DDBJ databases">
        <title>novel species isolated from a fishpond in China.</title>
        <authorList>
            <person name="Lu H."/>
            <person name="Cai Z."/>
        </authorList>
    </citation>
    <scope>NUCLEOTIDE SEQUENCE</scope>
    <source>
        <strain evidence="5">JCM 30855</strain>
    </source>
</reference>
<dbReference type="PANTHER" id="PTHR40055">
    <property type="entry name" value="TRANSCRIPTIONAL REGULATOR YGIV-RELATED"/>
    <property type="match status" value="1"/>
</dbReference>
<dbReference type="InterPro" id="IPR029442">
    <property type="entry name" value="GyrI-like"/>
</dbReference>
<comment type="caution">
    <text evidence="5">The sequence shown here is derived from an EMBL/GenBank/DDBJ whole genome shotgun (WGS) entry which is preliminary data.</text>
</comment>
<name>A0A939DNQ4_9ALTE</name>
<dbReference type="AlphaFoldDB" id="A0A939DNQ4"/>
<dbReference type="PROSITE" id="PS00041">
    <property type="entry name" value="HTH_ARAC_FAMILY_1"/>
    <property type="match status" value="1"/>
</dbReference>
<dbReference type="InterPro" id="IPR020449">
    <property type="entry name" value="Tscrpt_reg_AraC-type_HTH"/>
</dbReference>
<dbReference type="PANTHER" id="PTHR40055:SF1">
    <property type="entry name" value="TRANSCRIPTIONAL REGULATOR YGIV-RELATED"/>
    <property type="match status" value="1"/>
</dbReference>
<evidence type="ECO:0000256" key="2">
    <source>
        <dbReference type="ARBA" id="ARBA00023125"/>
    </source>
</evidence>
<protein>
    <submittedName>
        <fullName evidence="5">AraC family transcriptional regulator</fullName>
    </submittedName>
</protein>
<accession>A0A939DNQ4</accession>
<evidence type="ECO:0000259" key="4">
    <source>
        <dbReference type="PROSITE" id="PS01124"/>
    </source>
</evidence>
<dbReference type="SUPFAM" id="SSF46689">
    <property type="entry name" value="Homeodomain-like"/>
    <property type="match status" value="2"/>
</dbReference>
<dbReference type="InterPro" id="IPR010499">
    <property type="entry name" value="AraC_E-bd"/>
</dbReference>
<keyword evidence="6" id="KW-1185">Reference proteome</keyword>
<dbReference type="Proteomes" id="UP000664654">
    <property type="component" value="Unassembled WGS sequence"/>
</dbReference>
<organism evidence="5 6">
    <name type="scientific">Bowmanella dokdonensis</name>
    <dbReference type="NCBI Taxonomy" id="751969"/>
    <lineage>
        <taxon>Bacteria</taxon>
        <taxon>Pseudomonadati</taxon>
        <taxon>Pseudomonadota</taxon>
        <taxon>Gammaproteobacteria</taxon>
        <taxon>Alteromonadales</taxon>
        <taxon>Alteromonadaceae</taxon>
        <taxon>Bowmanella</taxon>
    </lineage>
</organism>
<dbReference type="SUPFAM" id="SSF55136">
    <property type="entry name" value="Probable bacterial effector-binding domain"/>
    <property type="match status" value="1"/>
</dbReference>
<dbReference type="SMART" id="SM00871">
    <property type="entry name" value="AraC_E_bind"/>
    <property type="match status" value="1"/>
</dbReference>
<keyword evidence="1" id="KW-0805">Transcription regulation</keyword>
<sequence>MQLQRVLEYIAGHLDDDLSLQVLSRVACASPYHFHRQFSAHTGVGTGAYIRALRLKRAAQKLAFRPQQSVTDLALEAGYSSVEAFSRAFRQLFGESPSAFRNEPDWQAWYGQLLQHNSGSINMALQTVSVVNFPATSIALLVHTGPMQQLGMSLQRFIAWRKAFGSPPDRSATFNLLYDDPHQVEPGAFRFGIASAHQEVAPNEQGVVPSTLPSGPCARLEHQGTDTELFAKVEWLYAKWLPQSGHSLRDFPAFLHRRTFFPDVPENQARTDIYLPLNSITQPQGEGL</sequence>
<dbReference type="Gene3D" id="3.20.80.10">
    <property type="entry name" value="Regulatory factor, effector binding domain"/>
    <property type="match status" value="1"/>
</dbReference>
<proteinExistence type="predicted"/>
<keyword evidence="2" id="KW-0238">DNA-binding</keyword>
<dbReference type="GO" id="GO:0003700">
    <property type="term" value="F:DNA-binding transcription factor activity"/>
    <property type="evidence" value="ECO:0007669"/>
    <property type="project" value="InterPro"/>
</dbReference>